<protein>
    <recommendedName>
        <fullName evidence="1">Cyclic nucleotide-binding domain-containing protein</fullName>
    </recommendedName>
</protein>
<feature type="domain" description="Cyclic nucleotide-binding" evidence="1">
    <location>
        <begin position="1"/>
        <end position="73"/>
    </location>
</feature>
<dbReference type="PATRIC" id="fig|1526658.3.peg.2178"/>
<comment type="caution">
    <text evidence="2">The sequence shown here is derived from an EMBL/GenBank/DDBJ whole genome shotgun (WGS) entry which is preliminary data.</text>
</comment>
<dbReference type="InterPro" id="IPR018490">
    <property type="entry name" value="cNMP-bd_dom_sf"/>
</dbReference>
<dbReference type="AlphaFoldDB" id="A0A0N1FJH8"/>
<evidence type="ECO:0000259" key="1">
    <source>
        <dbReference type="PROSITE" id="PS50042"/>
    </source>
</evidence>
<reference evidence="2 3" key="1">
    <citation type="submission" date="2015-07" db="EMBL/GenBank/DDBJ databases">
        <title>Whole genome sequencing of Bosea vaviloviae isolated from cave pool.</title>
        <authorList>
            <person name="Tan N.E.H."/>
            <person name="Lee Y.P."/>
            <person name="Gan H.M."/>
            <person name="Barton H."/>
            <person name="Savka M.A."/>
        </authorList>
    </citation>
    <scope>NUCLEOTIDE SEQUENCE [LARGE SCALE GENOMIC DNA]</scope>
    <source>
        <strain evidence="2 3">SD260</strain>
    </source>
</reference>
<dbReference type="Proteomes" id="UP000037822">
    <property type="component" value="Unassembled WGS sequence"/>
</dbReference>
<dbReference type="Gene3D" id="2.60.120.10">
    <property type="entry name" value="Jelly Rolls"/>
    <property type="match status" value="1"/>
</dbReference>
<dbReference type="InterPro" id="IPR014710">
    <property type="entry name" value="RmlC-like_jellyroll"/>
</dbReference>
<dbReference type="Pfam" id="PF00027">
    <property type="entry name" value="cNMP_binding"/>
    <property type="match status" value="1"/>
</dbReference>
<proteinExistence type="predicted"/>
<sequence>MRHRRFAAGALLFRRGERIHWLHVVVTGRVHLVRQTLQGSDLVLQRAQAGSPLAEASLFAERYHCDGRAEVATETLGIRIAAVRERLSREPEFARWWAEHLAREVQVARLRAELLTLKTVAERLDAWLSLSGGTVPGRGARARLAAELGVSPEALYREINRRARCIAAVGEGSNLERQADGEADDGQA</sequence>
<evidence type="ECO:0000313" key="2">
    <source>
        <dbReference type="EMBL" id="KPH81758.1"/>
    </source>
</evidence>
<name>A0A0N1FJH8_9HYPH</name>
<dbReference type="SUPFAM" id="SSF51206">
    <property type="entry name" value="cAMP-binding domain-like"/>
    <property type="match status" value="1"/>
</dbReference>
<keyword evidence="3" id="KW-1185">Reference proteome</keyword>
<dbReference type="PROSITE" id="PS50042">
    <property type="entry name" value="CNMP_BINDING_3"/>
    <property type="match status" value="1"/>
</dbReference>
<accession>A0A0N1FJH8</accession>
<organism evidence="2 3">
    <name type="scientific">Bosea vaviloviae</name>
    <dbReference type="NCBI Taxonomy" id="1526658"/>
    <lineage>
        <taxon>Bacteria</taxon>
        <taxon>Pseudomonadati</taxon>
        <taxon>Pseudomonadota</taxon>
        <taxon>Alphaproteobacteria</taxon>
        <taxon>Hyphomicrobiales</taxon>
        <taxon>Boseaceae</taxon>
        <taxon>Bosea</taxon>
    </lineage>
</organism>
<dbReference type="CDD" id="cd00038">
    <property type="entry name" value="CAP_ED"/>
    <property type="match status" value="1"/>
</dbReference>
<dbReference type="InterPro" id="IPR000595">
    <property type="entry name" value="cNMP-bd_dom"/>
</dbReference>
<gene>
    <name evidence="2" type="ORF">AE618_07520</name>
</gene>
<dbReference type="EMBL" id="LGSZ01000028">
    <property type="protein sequence ID" value="KPH81758.1"/>
    <property type="molecule type" value="Genomic_DNA"/>
</dbReference>
<evidence type="ECO:0000313" key="3">
    <source>
        <dbReference type="Proteomes" id="UP000037822"/>
    </source>
</evidence>